<dbReference type="SUPFAM" id="SSF57959">
    <property type="entry name" value="Leucine zipper domain"/>
    <property type="match status" value="1"/>
</dbReference>
<dbReference type="InterPro" id="IPR043452">
    <property type="entry name" value="BZIP46-like"/>
</dbReference>
<keyword evidence="2" id="KW-0938">Abscisic acid signaling pathway</keyword>
<dbReference type="GO" id="GO:0003700">
    <property type="term" value="F:DNA-binding transcription factor activity"/>
    <property type="evidence" value="ECO:0007669"/>
    <property type="project" value="InterPro"/>
</dbReference>
<comment type="subcellular location">
    <subcellularLocation>
        <location evidence="1">Nucleus</location>
    </subcellularLocation>
</comment>
<accession>M8BVF2</accession>
<dbReference type="GO" id="GO:0003677">
    <property type="term" value="F:DNA binding"/>
    <property type="evidence" value="ECO:0007669"/>
    <property type="project" value="UniProtKB-KW"/>
</dbReference>
<dbReference type="SMART" id="SM00338">
    <property type="entry name" value="BRLZ"/>
    <property type="match status" value="1"/>
</dbReference>
<keyword evidence="6" id="KW-0539">Nucleus</keyword>
<dbReference type="PANTHER" id="PTHR22952:SF412">
    <property type="entry name" value="BZIP DOMAIN-CONTAINING PROTEIN"/>
    <property type="match status" value="1"/>
</dbReference>
<dbReference type="GO" id="GO:0005634">
    <property type="term" value="C:nucleus"/>
    <property type="evidence" value="ECO:0007669"/>
    <property type="project" value="UniProtKB-SubCell"/>
</dbReference>
<evidence type="ECO:0000256" key="4">
    <source>
        <dbReference type="ARBA" id="ARBA00023125"/>
    </source>
</evidence>
<evidence type="ECO:0000256" key="2">
    <source>
        <dbReference type="ARBA" id="ARBA00022682"/>
    </source>
</evidence>
<dbReference type="PROSITE" id="PS00036">
    <property type="entry name" value="BZIP_BASIC"/>
    <property type="match status" value="1"/>
</dbReference>
<keyword evidence="4" id="KW-0238">DNA-binding</keyword>
<dbReference type="GO" id="GO:0009738">
    <property type="term" value="P:abscisic acid-activated signaling pathway"/>
    <property type="evidence" value="ECO:0007669"/>
    <property type="project" value="UniProtKB-KW"/>
</dbReference>
<keyword evidence="3" id="KW-0805">Transcription regulation</keyword>
<dbReference type="FunFam" id="1.20.5.170:FF:000036">
    <property type="entry name" value="ABSCISIC ACID-INSENSITIVE 5-like protein 2"/>
    <property type="match status" value="1"/>
</dbReference>
<keyword evidence="5" id="KW-0804">Transcription</keyword>
<proteinExistence type="predicted"/>
<sequence length="464" mass="50840">MAMAGSNLLFRRFEQPPLSVPATSFPVVAYAVSGPSISVGCSQLCALPVATSLSYCSELRPSLSSLQQRHLPSQRGHGREEPASQLPPLAQSHGKMSSEGGGTAITGKKRNRAQIQTLVREGSLYNLTLSEVESHLGAPLLSMNLDDFVRSVLPDEKNLPLPNGAGNSGSHSTSAFGLERQGSSITVPLPLSKKTVDEIWRNIQQEEESSDDEKRSSGCEAQMSFGEITLEEFLQRAGIVTGQYQKDAEELIDLVGTGESAHLMTRVQDFPQGTSAIDAYIVRQSIAQPLSVAIPSAMDSIYPDRQMSISSSLELSDLQSPSHKRMSSQDVVYKVADRRQKRMIKNRESAARSRARKQAYTNELECKLSCLEEENKRLKREKFALLVLPKNQQLLLCAIESTSLYLSSDYHSPLIDDNDVSPHSIAGVGHVIEVRAPSRTEKTSSENEIDLILIVCRVQASGRF</sequence>
<dbReference type="Gene3D" id="1.20.5.170">
    <property type="match status" value="1"/>
</dbReference>
<organism evidence="7">
    <name type="scientific">Aegilops tauschii</name>
    <name type="common">Tausch's goatgrass</name>
    <name type="synonym">Aegilops squarrosa</name>
    <dbReference type="NCBI Taxonomy" id="37682"/>
    <lineage>
        <taxon>Eukaryota</taxon>
        <taxon>Viridiplantae</taxon>
        <taxon>Streptophyta</taxon>
        <taxon>Embryophyta</taxon>
        <taxon>Tracheophyta</taxon>
        <taxon>Spermatophyta</taxon>
        <taxon>Magnoliopsida</taxon>
        <taxon>Liliopsida</taxon>
        <taxon>Poales</taxon>
        <taxon>Poaceae</taxon>
        <taxon>BOP clade</taxon>
        <taxon>Pooideae</taxon>
        <taxon>Triticodae</taxon>
        <taxon>Triticeae</taxon>
        <taxon>Triticinae</taxon>
        <taxon>Aegilops</taxon>
    </lineage>
</organism>
<dbReference type="PROSITE" id="PS50217">
    <property type="entry name" value="BZIP"/>
    <property type="match status" value="1"/>
</dbReference>
<dbReference type="InterPro" id="IPR004827">
    <property type="entry name" value="bZIP"/>
</dbReference>
<protein>
    <submittedName>
        <fullName evidence="7">ABSCISIC ACID-INSENSITIVE 5-like protein 2</fullName>
    </submittedName>
</protein>
<dbReference type="PANTHER" id="PTHR22952">
    <property type="entry name" value="CAMP-RESPONSE ELEMENT BINDING PROTEIN-RELATED"/>
    <property type="match status" value="1"/>
</dbReference>
<evidence type="ECO:0000256" key="1">
    <source>
        <dbReference type="ARBA" id="ARBA00004123"/>
    </source>
</evidence>
<dbReference type="GO" id="GO:0045893">
    <property type="term" value="P:positive regulation of DNA-templated transcription"/>
    <property type="evidence" value="ECO:0007669"/>
    <property type="project" value="InterPro"/>
</dbReference>
<name>M8BVF2_AEGTA</name>
<dbReference type="AlphaFoldDB" id="M8BVF2"/>
<evidence type="ECO:0000313" key="7">
    <source>
        <dbReference type="EnsemblPlants" id="EMT06917"/>
    </source>
</evidence>
<evidence type="ECO:0000256" key="5">
    <source>
        <dbReference type="ARBA" id="ARBA00023163"/>
    </source>
</evidence>
<evidence type="ECO:0000256" key="6">
    <source>
        <dbReference type="ARBA" id="ARBA00023242"/>
    </source>
</evidence>
<dbReference type="InterPro" id="IPR046347">
    <property type="entry name" value="bZIP_sf"/>
</dbReference>
<reference evidence="7" key="1">
    <citation type="submission" date="2015-06" db="UniProtKB">
        <authorList>
            <consortium name="EnsemblPlants"/>
        </authorList>
    </citation>
    <scope>IDENTIFICATION</scope>
</reference>
<evidence type="ECO:0000256" key="3">
    <source>
        <dbReference type="ARBA" id="ARBA00023015"/>
    </source>
</evidence>
<dbReference type="CDD" id="cd14707">
    <property type="entry name" value="bZIP_plant_BZIP46"/>
    <property type="match status" value="1"/>
</dbReference>
<dbReference type="Pfam" id="PF00170">
    <property type="entry name" value="bZIP_1"/>
    <property type="match status" value="1"/>
</dbReference>
<dbReference type="EnsemblPlants" id="EMT06917">
    <property type="protein sequence ID" value="EMT06917"/>
    <property type="gene ID" value="F775_28711"/>
</dbReference>